<feature type="transmembrane region" description="Helical" evidence="7">
    <location>
        <begin position="53"/>
        <end position="74"/>
    </location>
</feature>
<protein>
    <submittedName>
        <fullName evidence="9">ABC transporter permease</fullName>
    </submittedName>
</protein>
<comment type="subcellular location">
    <subcellularLocation>
        <location evidence="1 7">Cell membrane</location>
        <topology evidence="1 7">Multi-pass membrane protein</topology>
    </subcellularLocation>
</comment>
<dbReference type="RefSeq" id="WP_227183500.1">
    <property type="nucleotide sequence ID" value="NZ_JAJCIQ010000005.1"/>
</dbReference>
<feature type="domain" description="ABC transmembrane type-1" evidence="8">
    <location>
        <begin position="114"/>
        <end position="303"/>
    </location>
</feature>
<keyword evidence="3" id="KW-1003">Cell membrane</keyword>
<dbReference type="EMBL" id="JAJCIS010000004">
    <property type="protein sequence ID" value="MCB7387405.1"/>
    <property type="molecule type" value="Genomic_DNA"/>
</dbReference>
<dbReference type="PANTHER" id="PTHR43386:SF22">
    <property type="entry name" value="OLIGOPEPTIDE TRANSPORT SYSTEM PERMEASE PROTEIN OPPC"/>
    <property type="match status" value="1"/>
</dbReference>
<evidence type="ECO:0000256" key="3">
    <source>
        <dbReference type="ARBA" id="ARBA00022475"/>
    </source>
</evidence>
<keyword evidence="5 7" id="KW-1133">Transmembrane helix</keyword>
<evidence type="ECO:0000256" key="2">
    <source>
        <dbReference type="ARBA" id="ARBA00022448"/>
    </source>
</evidence>
<evidence type="ECO:0000313" key="10">
    <source>
        <dbReference type="Proteomes" id="UP001299546"/>
    </source>
</evidence>
<feature type="transmembrane region" description="Helical" evidence="7">
    <location>
        <begin position="234"/>
        <end position="258"/>
    </location>
</feature>
<proteinExistence type="inferred from homology"/>
<dbReference type="PANTHER" id="PTHR43386">
    <property type="entry name" value="OLIGOPEPTIDE TRANSPORT SYSTEM PERMEASE PROTEIN APPC"/>
    <property type="match status" value="1"/>
</dbReference>
<sequence length="316" mass="35040">MEMVEKRTLPQENDQLDDQFERIGTEGLSGEDIGEKSLTYWADVWRRFRSNKLAIFGLVLLILVVLLLFVGPMVSGQNYQKIESGMKNQLPSKEHWFGTDDMGRDLFTRVCVGGRVSIYIGLCCTLVMFVIGSLLGALAGLKGGLVDDLIMRFCEFLGNLPYLIVVVILSVVLGRSTFSLIFAMSLTAWVGTTRMVRGQILQLKEQDYVQAARALGASTGRIILKHLLPNTMGIIMVDITMAVPGFIFSEAFLSYIGLGVRPPETSWGALASSGQMQLMFYPHQLFFPCVMIVLTILSFHLIGDGLSDALDPKLRK</sequence>
<dbReference type="Gene3D" id="1.10.3720.10">
    <property type="entry name" value="MetI-like"/>
    <property type="match status" value="1"/>
</dbReference>
<keyword evidence="4 7" id="KW-0812">Transmembrane</keyword>
<dbReference type="InterPro" id="IPR050366">
    <property type="entry name" value="BP-dependent_transpt_permease"/>
</dbReference>
<keyword evidence="6 7" id="KW-0472">Membrane</keyword>
<evidence type="ECO:0000256" key="4">
    <source>
        <dbReference type="ARBA" id="ARBA00022692"/>
    </source>
</evidence>
<evidence type="ECO:0000313" key="9">
    <source>
        <dbReference type="EMBL" id="MCB7387405.1"/>
    </source>
</evidence>
<dbReference type="SUPFAM" id="SSF161098">
    <property type="entry name" value="MetI-like"/>
    <property type="match status" value="1"/>
</dbReference>
<gene>
    <name evidence="9" type="ORF">LIZ65_08890</name>
</gene>
<evidence type="ECO:0000256" key="1">
    <source>
        <dbReference type="ARBA" id="ARBA00004651"/>
    </source>
</evidence>
<comment type="caution">
    <text evidence="9">The sequence shown here is derived from an EMBL/GenBank/DDBJ whole genome shotgun (WGS) entry which is preliminary data.</text>
</comment>
<dbReference type="InterPro" id="IPR000515">
    <property type="entry name" value="MetI-like"/>
</dbReference>
<dbReference type="Pfam" id="PF00528">
    <property type="entry name" value="BPD_transp_1"/>
    <property type="match status" value="1"/>
</dbReference>
<keyword evidence="2 7" id="KW-0813">Transport</keyword>
<evidence type="ECO:0000259" key="8">
    <source>
        <dbReference type="PROSITE" id="PS50928"/>
    </source>
</evidence>
<organism evidence="9 10">
    <name type="scientific">Bariatricus massiliensis</name>
    <dbReference type="NCBI Taxonomy" id="1745713"/>
    <lineage>
        <taxon>Bacteria</taxon>
        <taxon>Bacillati</taxon>
        <taxon>Bacillota</taxon>
        <taxon>Clostridia</taxon>
        <taxon>Lachnospirales</taxon>
        <taxon>Lachnospiraceae</taxon>
        <taxon>Bariatricus</taxon>
    </lineage>
</organism>
<feature type="transmembrane region" description="Helical" evidence="7">
    <location>
        <begin position="285"/>
        <end position="306"/>
    </location>
</feature>
<comment type="similarity">
    <text evidence="7">Belongs to the binding-protein-dependent transport system permease family.</text>
</comment>
<keyword evidence="10" id="KW-1185">Reference proteome</keyword>
<name>A0ABS8DG70_9FIRM</name>
<feature type="transmembrane region" description="Helical" evidence="7">
    <location>
        <begin position="153"/>
        <end position="172"/>
    </location>
</feature>
<evidence type="ECO:0000256" key="6">
    <source>
        <dbReference type="ARBA" id="ARBA00023136"/>
    </source>
</evidence>
<dbReference type="Pfam" id="PF12911">
    <property type="entry name" value="OppC_N"/>
    <property type="match status" value="1"/>
</dbReference>
<accession>A0ABS8DG70</accession>
<dbReference type="PROSITE" id="PS50928">
    <property type="entry name" value="ABC_TM1"/>
    <property type="match status" value="1"/>
</dbReference>
<reference evidence="9 10" key="1">
    <citation type="submission" date="2021-10" db="EMBL/GenBank/DDBJ databases">
        <title>Collection of gut derived symbiotic bacterial strains cultured from healthy donors.</title>
        <authorList>
            <person name="Lin H."/>
            <person name="Littmann E."/>
            <person name="Kohout C."/>
            <person name="Pamer E.G."/>
        </authorList>
    </citation>
    <scope>NUCLEOTIDE SEQUENCE [LARGE SCALE GENOMIC DNA]</scope>
    <source>
        <strain evidence="9 10">DFI.1.165</strain>
    </source>
</reference>
<dbReference type="InterPro" id="IPR035906">
    <property type="entry name" value="MetI-like_sf"/>
</dbReference>
<evidence type="ECO:0000256" key="7">
    <source>
        <dbReference type="RuleBase" id="RU363032"/>
    </source>
</evidence>
<dbReference type="InterPro" id="IPR025966">
    <property type="entry name" value="OppC_N"/>
</dbReference>
<dbReference type="Proteomes" id="UP001299546">
    <property type="component" value="Unassembled WGS sequence"/>
</dbReference>
<evidence type="ECO:0000256" key="5">
    <source>
        <dbReference type="ARBA" id="ARBA00022989"/>
    </source>
</evidence>
<dbReference type="CDD" id="cd06261">
    <property type="entry name" value="TM_PBP2"/>
    <property type="match status" value="1"/>
</dbReference>
<feature type="transmembrane region" description="Helical" evidence="7">
    <location>
        <begin position="116"/>
        <end position="141"/>
    </location>
</feature>